<accession>A0AAV2CII0</accession>
<protein>
    <submittedName>
        <fullName evidence="1">Uncharacterized protein</fullName>
    </submittedName>
</protein>
<gene>
    <name evidence="1" type="ORF">LTRI10_LOCUS3498</name>
</gene>
<name>A0AAV2CII0_9ROSI</name>
<keyword evidence="2" id="KW-1185">Reference proteome</keyword>
<reference evidence="1 2" key="1">
    <citation type="submission" date="2024-04" db="EMBL/GenBank/DDBJ databases">
        <authorList>
            <person name="Fracassetti M."/>
        </authorList>
    </citation>
    <scope>NUCLEOTIDE SEQUENCE [LARGE SCALE GENOMIC DNA]</scope>
</reference>
<dbReference type="EMBL" id="OZ034813">
    <property type="protein sequence ID" value="CAL1355757.1"/>
    <property type="molecule type" value="Genomic_DNA"/>
</dbReference>
<evidence type="ECO:0000313" key="2">
    <source>
        <dbReference type="Proteomes" id="UP001497516"/>
    </source>
</evidence>
<evidence type="ECO:0000313" key="1">
    <source>
        <dbReference type="EMBL" id="CAL1355757.1"/>
    </source>
</evidence>
<dbReference type="AlphaFoldDB" id="A0AAV2CII0"/>
<organism evidence="1 2">
    <name type="scientific">Linum trigynum</name>
    <dbReference type="NCBI Taxonomy" id="586398"/>
    <lineage>
        <taxon>Eukaryota</taxon>
        <taxon>Viridiplantae</taxon>
        <taxon>Streptophyta</taxon>
        <taxon>Embryophyta</taxon>
        <taxon>Tracheophyta</taxon>
        <taxon>Spermatophyta</taxon>
        <taxon>Magnoliopsida</taxon>
        <taxon>eudicotyledons</taxon>
        <taxon>Gunneridae</taxon>
        <taxon>Pentapetalae</taxon>
        <taxon>rosids</taxon>
        <taxon>fabids</taxon>
        <taxon>Malpighiales</taxon>
        <taxon>Linaceae</taxon>
        <taxon>Linum</taxon>
    </lineage>
</organism>
<sequence length="136" mass="15443">MNLLHARSDNCGVPWSTKFNISLCTIWKIRNDGVFSNESKALSPHSLRHAIHIKVKLWHLAWMAPSPLQLRGQNRPDRVAADIGWVAPPRGWCKLNIDGASQGNQVKQLLVEFYGMITVAVRRLRLLYWLLFGGVC</sequence>
<dbReference type="Proteomes" id="UP001497516">
    <property type="component" value="Chromosome 1"/>
</dbReference>
<proteinExistence type="predicted"/>